<keyword evidence="7" id="KW-1185">Reference proteome</keyword>
<evidence type="ECO:0000256" key="3">
    <source>
        <dbReference type="ARBA" id="ARBA00023125"/>
    </source>
</evidence>
<proteinExistence type="inferred from homology"/>
<dbReference type="GO" id="GO:0003677">
    <property type="term" value="F:DNA binding"/>
    <property type="evidence" value="ECO:0007669"/>
    <property type="project" value="UniProtKB-KW"/>
</dbReference>
<dbReference type="SUPFAM" id="SSF53850">
    <property type="entry name" value="Periplasmic binding protein-like II"/>
    <property type="match status" value="1"/>
</dbReference>
<dbReference type="STRING" id="1217970.SAMN05444002_2811"/>
<gene>
    <name evidence="6" type="ORF">SAMN05444002_2811</name>
</gene>
<dbReference type="PRINTS" id="PR00039">
    <property type="entry name" value="HTHLYSR"/>
</dbReference>
<keyword evidence="3" id="KW-0238">DNA-binding</keyword>
<dbReference type="Pfam" id="PF00126">
    <property type="entry name" value="HTH_1"/>
    <property type="match status" value="1"/>
</dbReference>
<dbReference type="Proteomes" id="UP000184932">
    <property type="component" value="Unassembled WGS sequence"/>
</dbReference>
<evidence type="ECO:0000313" key="6">
    <source>
        <dbReference type="EMBL" id="SIO11441.1"/>
    </source>
</evidence>
<comment type="similarity">
    <text evidence="1">Belongs to the LysR transcriptional regulatory family.</text>
</comment>
<dbReference type="PROSITE" id="PS50931">
    <property type="entry name" value="HTH_LYSR"/>
    <property type="match status" value="1"/>
</dbReference>
<keyword evidence="4" id="KW-0804">Transcription</keyword>
<feature type="domain" description="HTH lysR-type" evidence="5">
    <location>
        <begin position="2"/>
        <end position="59"/>
    </location>
</feature>
<sequence length="293" mass="33104">MIEINHLRCFVVVAEELHFGRAADRLHMTQPPLSRRIQALEQSLGCELFKRNSRSVELTQAGKTLYADAVRILRLLETSVTSVRDVAAGQTGLVRFGFTAASAYHFMPALVSRMGEAMPGVVLKLKEMLSKRQMAALEIGEIEIAMTRLPIDRRVFDFECISREAMRLVCPSSHPLATKSEVTWADLSGLDFIHYPKEDAPHFQDHLHRKFLQHNVTPVVRQELSQIHTIVSLVGKGIGVALVPQSAEVLARETVVFRTISEDDPIFVELYMAWRRDNDNTLVHRVLDIARTI</sequence>
<evidence type="ECO:0000259" key="5">
    <source>
        <dbReference type="PROSITE" id="PS50931"/>
    </source>
</evidence>
<evidence type="ECO:0000256" key="4">
    <source>
        <dbReference type="ARBA" id="ARBA00023163"/>
    </source>
</evidence>
<dbReference type="PANTHER" id="PTHR30346:SF0">
    <property type="entry name" value="HCA OPERON TRANSCRIPTIONAL ACTIVATOR HCAR"/>
    <property type="match status" value="1"/>
</dbReference>
<evidence type="ECO:0000256" key="2">
    <source>
        <dbReference type="ARBA" id="ARBA00023015"/>
    </source>
</evidence>
<dbReference type="InterPro" id="IPR005119">
    <property type="entry name" value="LysR_subst-bd"/>
</dbReference>
<dbReference type="InterPro" id="IPR000847">
    <property type="entry name" value="LysR_HTH_N"/>
</dbReference>
<dbReference type="RefSeq" id="WP_074256786.1">
    <property type="nucleotide sequence ID" value="NZ_FSRL01000001.1"/>
</dbReference>
<dbReference type="Pfam" id="PF03466">
    <property type="entry name" value="LysR_substrate"/>
    <property type="match status" value="1"/>
</dbReference>
<dbReference type="GO" id="GO:0032993">
    <property type="term" value="C:protein-DNA complex"/>
    <property type="evidence" value="ECO:0007669"/>
    <property type="project" value="TreeGrafter"/>
</dbReference>
<evidence type="ECO:0000256" key="1">
    <source>
        <dbReference type="ARBA" id="ARBA00009437"/>
    </source>
</evidence>
<dbReference type="InterPro" id="IPR036388">
    <property type="entry name" value="WH-like_DNA-bd_sf"/>
</dbReference>
<evidence type="ECO:0000313" key="7">
    <source>
        <dbReference type="Proteomes" id="UP000184932"/>
    </source>
</evidence>
<dbReference type="InterPro" id="IPR036390">
    <property type="entry name" value="WH_DNA-bd_sf"/>
</dbReference>
<dbReference type="PANTHER" id="PTHR30346">
    <property type="entry name" value="TRANSCRIPTIONAL DUAL REGULATOR HCAR-RELATED"/>
    <property type="match status" value="1"/>
</dbReference>
<organism evidence="6 7">
    <name type="scientific">Vannielia litorea</name>
    <dbReference type="NCBI Taxonomy" id="1217970"/>
    <lineage>
        <taxon>Bacteria</taxon>
        <taxon>Pseudomonadati</taxon>
        <taxon>Pseudomonadota</taxon>
        <taxon>Alphaproteobacteria</taxon>
        <taxon>Rhodobacterales</taxon>
        <taxon>Paracoccaceae</taxon>
        <taxon>Vannielia</taxon>
    </lineage>
</organism>
<keyword evidence="2" id="KW-0805">Transcription regulation</keyword>
<dbReference type="GO" id="GO:0003700">
    <property type="term" value="F:DNA-binding transcription factor activity"/>
    <property type="evidence" value="ECO:0007669"/>
    <property type="project" value="InterPro"/>
</dbReference>
<accession>A0A1N6GV25</accession>
<dbReference type="Gene3D" id="1.10.10.10">
    <property type="entry name" value="Winged helix-like DNA-binding domain superfamily/Winged helix DNA-binding domain"/>
    <property type="match status" value="1"/>
</dbReference>
<dbReference type="FunFam" id="1.10.10.10:FF:000001">
    <property type="entry name" value="LysR family transcriptional regulator"/>
    <property type="match status" value="1"/>
</dbReference>
<reference evidence="7" key="1">
    <citation type="submission" date="2016-11" db="EMBL/GenBank/DDBJ databases">
        <authorList>
            <person name="Varghese N."/>
            <person name="Submissions S."/>
        </authorList>
    </citation>
    <scope>NUCLEOTIDE SEQUENCE [LARGE SCALE GENOMIC DNA]</scope>
    <source>
        <strain evidence="7">DSM 29440</strain>
    </source>
</reference>
<dbReference type="SUPFAM" id="SSF46785">
    <property type="entry name" value="Winged helix' DNA-binding domain"/>
    <property type="match status" value="1"/>
</dbReference>
<protein>
    <submittedName>
        <fullName evidence="6">Transcriptional regulator, LysR family</fullName>
    </submittedName>
</protein>
<dbReference type="AlphaFoldDB" id="A0A1N6GV25"/>
<dbReference type="EMBL" id="FSRL01000001">
    <property type="protein sequence ID" value="SIO11441.1"/>
    <property type="molecule type" value="Genomic_DNA"/>
</dbReference>
<dbReference type="Gene3D" id="3.40.190.10">
    <property type="entry name" value="Periplasmic binding protein-like II"/>
    <property type="match status" value="2"/>
</dbReference>
<name>A0A1N6GV25_9RHOB</name>